<organism evidence="1 2">
    <name type="scientific">Terriglobus roseus</name>
    <dbReference type="NCBI Taxonomy" id="392734"/>
    <lineage>
        <taxon>Bacteria</taxon>
        <taxon>Pseudomonadati</taxon>
        <taxon>Acidobacteriota</taxon>
        <taxon>Terriglobia</taxon>
        <taxon>Terriglobales</taxon>
        <taxon>Acidobacteriaceae</taxon>
        <taxon>Terriglobus</taxon>
    </lineage>
</organism>
<dbReference type="GO" id="GO:0030246">
    <property type="term" value="F:carbohydrate binding"/>
    <property type="evidence" value="ECO:0007669"/>
    <property type="project" value="InterPro"/>
</dbReference>
<evidence type="ECO:0008006" key="3">
    <source>
        <dbReference type="Google" id="ProtNLM"/>
    </source>
</evidence>
<evidence type="ECO:0000313" key="1">
    <source>
        <dbReference type="EMBL" id="SDF92939.1"/>
    </source>
</evidence>
<accession>A0A1G7Q4S6</accession>
<sequence>MQRPLHSVSGENNGMPKTNYLGRRTVSIENEFLRLTVTEEGGHIAEVYSKRADVNPMWTPPWPTMEPSALKPEQEVLYGGDAEAKLLSGILGHNLCLDIFGGPSEAEAALGLTVHGESSILPYTIEESGNTLTCTAHFPLAQIDFVRTLTLEGEGIRIEERVTNKVGFDRPIAWTQHVTLSPPFLDPATTEFRMSAAGPAMTHPESLGEAAYLKQGAPFGWPNAPTVNGSGVVNVTDMKPDAPASSYIAVLMKPQSYFSAWSPKYRFAIAYVWDGADFPWLGIWEENRSRSHAPWKNAGVTRGMEFGVSPFPESRQSMVERGHTLNTPGFKWLPANGTLSATYFIRTFVTNEPPVDVTA</sequence>
<dbReference type="EMBL" id="LT629690">
    <property type="protein sequence ID" value="SDF92939.1"/>
    <property type="molecule type" value="Genomic_DNA"/>
</dbReference>
<dbReference type="AlphaFoldDB" id="A0A1G7Q4S6"/>
<keyword evidence="2" id="KW-1185">Reference proteome</keyword>
<reference evidence="1 2" key="1">
    <citation type="submission" date="2016-10" db="EMBL/GenBank/DDBJ databases">
        <authorList>
            <person name="de Groot N.N."/>
        </authorList>
    </citation>
    <scope>NUCLEOTIDE SEQUENCE [LARGE SCALE GENOMIC DNA]</scope>
    <source>
        <strain evidence="1 2">GAS232</strain>
    </source>
</reference>
<gene>
    <name evidence="1" type="ORF">SAMN05444167_3727</name>
</gene>
<evidence type="ECO:0000313" key="2">
    <source>
        <dbReference type="Proteomes" id="UP000182427"/>
    </source>
</evidence>
<dbReference type="Gene3D" id="2.70.98.10">
    <property type="match status" value="1"/>
</dbReference>
<name>A0A1G7Q4S6_9BACT</name>
<dbReference type="InterPro" id="IPR014718">
    <property type="entry name" value="GH-type_carb-bd"/>
</dbReference>
<proteinExistence type="predicted"/>
<dbReference type="Proteomes" id="UP000182427">
    <property type="component" value="Chromosome I"/>
</dbReference>
<protein>
    <recommendedName>
        <fullName evidence="3">Galactose mutarotase</fullName>
    </recommendedName>
</protein>